<proteinExistence type="predicted"/>
<organism evidence="3">
    <name type="scientific">Photinus pyralis</name>
    <name type="common">Common eastern firefly</name>
    <name type="synonym">Lampyris pyralis</name>
    <dbReference type="NCBI Taxonomy" id="7054"/>
    <lineage>
        <taxon>Eukaryota</taxon>
        <taxon>Metazoa</taxon>
        <taxon>Ecdysozoa</taxon>
        <taxon>Arthropoda</taxon>
        <taxon>Hexapoda</taxon>
        <taxon>Insecta</taxon>
        <taxon>Pterygota</taxon>
        <taxon>Neoptera</taxon>
        <taxon>Endopterygota</taxon>
        <taxon>Coleoptera</taxon>
        <taxon>Polyphaga</taxon>
        <taxon>Elateriformia</taxon>
        <taxon>Elateroidea</taxon>
        <taxon>Lampyridae</taxon>
        <taxon>Lampyrinae</taxon>
        <taxon>Photinus</taxon>
    </lineage>
</organism>
<evidence type="ECO:0000256" key="1">
    <source>
        <dbReference type="SAM" id="MobiDB-lite"/>
    </source>
</evidence>
<sequence length="292" mass="32048">MPNDNLPGQPPAATENVPTAVSVDRCKLPPFWRANPELWFVQVEAVFAVHRITTDSTKYNLAVANLDPNTVVEVADILRSPPTAEKYTALKTAILARLMDSADRQLHKALTGLELGDRKPSQLLRQMQLLAGDRASNDVLRVKWLDLLPPTTRRLLQVFKASNLEELAVAADEIEDLNPTVVSTSTSSSNLAAVTQPFKPSHPQADMVAAELVSLRTSINQLTANIKSLVAGAPRTSVGPRRGRTRSRTPSQARESSSTSARSERVCWYHNRFGLQAKYCHSPCSYAKASEN</sequence>
<dbReference type="Pfam" id="PF23055">
    <property type="entry name" value="DUF7041"/>
    <property type="match status" value="1"/>
</dbReference>
<feature type="compositionally biased region" description="Low complexity" evidence="1">
    <location>
        <begin position="248"/>
        <end position="261"/>
    </location>
</feature>
<dbReference type="EMBL" id="GEZM01019580">
    <property type="protein sequence ID" value="JAV89617.1"/>
    <property type="molecule type" value="Transcribed_RNA"/>
</dbReference>
<evidence type="ECO:0000313" key="3">
    <source>
        <dbReference type="EMBL" id="JAV89619.1"/>
    </source>
</evidence>
<feature type="domain" description="DUF7041" evidence="2">
    <location>
        <begin position="28"/>
        <end position="110"/>
    </location>
</feature>
<dbReference type="PANTHER" id="PTHR33327">
    <property type="entry name" value="ENDONUCLEASE"/>
    <property type="match status" value="1"/>
</dbReference>
<dbReference type="PANTHER" id="PTHR33327:SF3">
    <property type="entry name" value="RNA-DIRECTED DNA POLYMERASE"/>
    <property type="match status" value="1"/>
</dbReference>
<protein>
    <recommendedName>
        <fullName evidence="2">DUF7041 domain-containing protein</fullName>
    </recommendedName>
</protein>
<feature type="region of interest" description="Disordered" evidence="1">
    <location>
        <begin position="233"/>
        <end position="261"/>
    </location>
</feature>
<dbReference type="AlphaFoldDB" id="A0A1Y1MVP9"/>
<reference evidence="3" key="1">
    <citation type="journal article" date="2016" name="Sci. Rep.">
        <title>Molecular characterization of firefly nuptial gifts: a multi-omics approach sheds light on postcopulatory sexual selection.</title>
        <authorList>
            <person name="Al-Wathiqui N."/>
            <person name="Fallon T.R."/>
            <person name="South A."/>
            <person name="Weng J.K."/>
            <person name="Lewis S.M."/>
        </authorList>
    </citation>
    <scope>NUCLEOTIDE SEQUENCE</scope>
</reference>
<evidence type="ECO:0000259" key="2">
    <source>
        <dbReference type="Pfam" id="PF23055"/>
    </source>
</evidence>
<dbReference type="InterPro" id="IPR055469">
    <property type="entry name" value="DUF7041"/>
</dbReference>
<name>A0A1Y1MVP9_PHOPY</name>
<dbReference type="EMBL" id="GEZM01019578">
    <property type="protein sequence ID" value="JAV89619.1"/>
    <property type="molecule type" value="Transcribed_RNA"/>
</dbReference>
<accession>A0A1Y1MVP9</accession>